<dbReference type="SUPFAM" id="SSF56112">
    <property type="entry name" value="Protein kinase-like (PK-like)"/>
    <property type="match status" value="1"/>
</dbReference>
<dbReference type="EMBL" id="UYWX01001112">
    <property type="protein sequence ID" value="VDM20121.1"/>
    <property type="molecule type" value="Genomic_DNA"/>
</dbReference>
<dbReference type="Proteomes" id="UP000274429">
    <property type="component" value="Unassembled WGS sequence"/>
</dbReference>
<dbReference type="Gene3D" id="1.10.510.10">
    <property type="entry name" value="Transferase(Phosphotransferase) domain 1"/>
    <property type="match status" value="1"/>
</dbReference>
<proteinExistence type="predicted"/>
<reference evidence="4" key="1">
    <citation type="submission" date="2017-02" db="UniProtKB">
        <authorList>
            <consortium name="WormBaseParasite"/>
        </authorList>
    </citation>
    <scope>IDENTIFICATION</scope>
</reference>
<name>A0A0R3WNZ0_HYDTA</name>
<feature type="region of interest" description="Disordered" evidence="1">
    <location>
        <begin position="516"/>
        <end position="542"/>
    </location>
</feature>
<dbReference type="InterPro" id="IPR011009">
    <property type="entry name" value="Kinase-like_dom_sf"/>
</dbReference>
<evidence type="ECO:0000256" key="1">
    <source>
        <dbReference type="SAM" id="MobiDB-lite"/>
    </source>
</evidence>
<keyword evidence="3" id="KW-1185">Reference proteome</keyword>
<evidence type="ECO:0000313" key="2">
    <source>
        <dbReference type="EMBL" id="VDM20121.1"/>
    </source>
</evidence>
<dbReference type="OrthoDB" id="6269034at2759"/>
<organism evidence="4">
    <name type="scientific">Hydatigena taeniaeformis</name>
    <name type="common">Feline tapeworm</name>
    <name type="synonym">Taenia taeniaeformis</name>
    <dbReference type="NCBI Taxonomy" id="6205"/>
    <lineage>
        <taxon>Eukaryota</taxon>
        <taxon>Metazoa</taxon>
        <taxon>Spiralia</taxon>
        <taxon>Lophotrochozoa</taxon>
        <taxon>Platyhelminthes</taxon>
        <taxon>Cestoda</taxon>
        <taxon>Eucestoda</taxon>
        <taxon>Cyclophyllidea</taxon>
        <taxon>Taeniidae</taxon>
        <taxon>Hydatigera</taxon>
    </lineage>
</organism>
<accession>A0A0R3WNZ0</accession>
<evidence type="ECO:0000313" key="3">
    <source>
        <dbReference type="Proteomes" id="UP000274429"/>
    </source>
</evidence>
<reference evidence="2 3" key="2">
    <citation type="submission" date="2018-11" db="EMBL/GenBank/DDBJ databases">
        <authorList>
            <consortium name="Pathogen Informatics"/>
        </authorList>
    </citation>
    <scope>NUCLEOTIDE SEQUENCE [LARGE SCALE GENOMIC DNA]</scope>
</reference>
<dbReference type="STRING" id="6205.A0A0R3WNZ0"/>
<feature type="compositionally biased region" description="Polar residues" evidence="1">
    <location>
        <begin position="516"/>
        <end position="530"/>
    </location>
</feature>
<sequence length="632" mass="70765">FLVPSAAVTPDGRDPKLRIVYFKSSDSCIAYSSIFSYNESVYDTLQYVTSLQPTVLSPAEVRIVTHFIGGCNVREDNRGYNLFKLLADLIELADVCQCFTVFVGPPLAGDCTFISGWMTQTSPTIPWLLRPYQINYLCPATDPARKHVENFYTGVEEEARYATITMTLEVQSVTAIFASMLRFQGWRRVLLLYEISADMMPLFWMADRIDMAFDAKGRVGAAAKIVAMKGIHVDSNYNMLMAEWADQIDAVIILARPPIVIVLLDQIQNISRIQAGRVAILHLDPSNAITYDVLRFWRFELARRSQLGAAGQSFFIITALPLGMGYDAQSPIFQTKTMISFASAVAVAVKMVQQSLIDNGGKIPLDANFFGPLMSNHLRVPVMPDVEYHFVRDGDYFSNLFDIYAFEINTQHVYDKSFKIDTAQFYEIFDLVCVMPAPGSMVYEVQAKKWPHDGKGPNVDICLQSDCLGAKLKSPFFALRDGCQPDDSPTPDDRNSLHDYNSGLSIFQPFVSQLFPSNSPSSQNTDVSTDSETDGREEAFPPSDIGLCQNSKKVAIFNGTWLHIKQLGLPSINLKAKMVEHLRTLRELRHENINLFIGCYVDADSFSFVYEECSRGSLRVSTLSLSCQLPQS</sequence>
<gene>
    <name evidence="2" type="ORF">TTAC_LOCUS2465</name>
</gene>
<dbReference type="WBParaSite" id="TTAC_0000247801-mRNA-1">
    <property type="protein sequence ID" value="TTAC_0000247801-mRNA-1"/>
    <property type="gene ID" value="TTAC_0000247801"/>
</dbReference>
<dbReference type="AlphaFoldDB" id="A0A0R3WNZ0"/>
<evidence type="ECO:0000313" key="4">
    <source>
        <dbReference type="WBParaSite" id="TTAC_0000247801-mRNA-1"/>
    </source>
</evidence>
<protein>
    <submittedName>
        <fullName evidence="4">Guanylate cyclase</fullName>
    </submittedName>
</protein>